<proteinExistence type="predicted"/>
<dbReference type="AlphaFoldDB" id="A0A1A3PBV0"/>
<protein>
    <submittedName>
        <fullName evidence="1">Uncharacterized protein</fullName>
    </submittedName>
</protein>
<comment type="caution">
    <text evidence="1">The sequence shown here is derived from an EMBL/GenBank/DDBJ whole genome shotgun (WGS) entry which is preliminary data.</text>
</comment>
<dbReference type="Proteomes" id="UP000093928">
    <property type="component" value="Unassembled WGS sequence"/>
</dbReference>
<sequence length="70" mass="7507">METLQQQAPKNTLAQFSASPDLKNEFVTAVIAAMASSEDLSTQILNNSELSSKLLGELVPIIYQGLKPTA</sequence>
<dbReference type="RefSeq" id="WP_065142180.1">
    <property type="nucleotide sequence ID" value="NZ_LZLS01000003.1"/>
</dbReference>
<reference evidence="1 2" key="1">
    <citation type="submission" date="2016-06" db="EMBL/GenBank/DDBJ databases">
        <authorList>
            <person name="Kjaerup R.B."/>
            <person name="Dalgaard T.S."/>
            <person name="Juul-Madsen H.R."/>
        </authorList>
    </citation>
    <scope>NUCLEOTIDE SEQUENCE [LARGE SCALE GENOMIC DNA]</scope>
    <source>
        <strain evidence="1 2">1165133.8</strain>
    </source>
</reference>
<name>A0A1A3PBV0_MYCAS</name>
<evidence type="ECO:0000313" key="2">
    <source>
        <dbReference type="Proteomes" id="UP000093928"/>
    </source>
</evidence>
<evidence type="ECO:0000313" key="1">
    <source>
        <dbReference type="EMBL" id="OBK31626.1"/>
    </source>
</evidence>
<organism evidence="1 2">
    <name type="scientific">Mycobacterium asiaticum</name>
    <dbReference type="NCBI Taxonomy" id="1790"/>
    <lineage>
        <taxon>Bacteria</taxon>
        <taxon>Bacillati</taxon>
        <taxon>Actinomycetota</taxon>
        <taxon>Actinomycetes</taxon>
        <taxon>Mycobacteriales</taxon>
        <taxon>Mycobacteriaceae</taxon>
        <taxon>Mycobacterium</taxon>
    </lineage>
</organism>
<accession>A0A1A3PBV0</accession>
<gene>
    <name evidence="1" type="ORF">A5634_13715</name>
</gene>
<dbReference type="EMBL" id="LZLS01000003">
    <property type="protein sequence ID" value="OBK31626.1"/>
    <property type="molecule type" value="Genomic_DNA"/>
</dbReference>